<keyword evidence="3" id="KW-0805">Transcription regulation</keyword>
<evidence type="ECO:0000256" key="2">
    <source>
        <dbReference type="ARBA" id="ARBA00022833"/>
    </source>
</evidence>
<evidence type="ECO:0000256" key="6">
    <source>
        <dbReference type="ARBA" id="ARBA00023242"/>
    </source>
</evidence>
<keyword evidence="5" id="KW-0804">Transcription</keyword>
<accession>A0A0D1Y9N2</accession>
<proteinExistence type="predicted"/>
<reference evidence="7 8" key="1">
    <citation type="submission" date="2015-01" db="EMBL/GenBank/DDBJ databases">
        <title>The Genome Sequence of Exophiala sideris CBS121828.</title>
        <authorList>
            <consortium name="The Broad Institute Genomics Platform"/>
            <person name="Cuomo C."/>
            <person name="de Hoog S."/>
            <person name="Gorbushina A."/>
            <person name="Stielow B."/>
            <person name="Teixiera M."/>
            <person name="Abouelleil A."/>
            <person name="Chapman S.B."/>
            <person name="Priest M."/>
            <person name="Young S.K."/>
            <person name="Wortman J."/>
            <person name="Nusbaum C."/>
            <person name="Birren B."/>
        </authorList>
    </citation>
    <scope>NUCLEOTIDE SEQUENCE [LARGE SCALE GENOMIC DNA]</scope>
    <source>
        <strain evidence="7 8">CBS 121828</strain>
    </source>
</reference>
<dbReference type="Proteomes" id="UP000053599">
    <property type="component" value="Unassembled WGS sequence"/>
</dbReference>
<keyword evidence="4" id="KW-0238">DNA-binding</keyword>
<dbReference type="PANTHER" id="PTHR36206:SF12">
    <property type="entry name" value="ASPERCRYPTIN BIOSYNTHESIS CLUSTER-SPECIFIC TRANSCRIPTION REGULATOR ATNN-RELATED"/>
    <property type="match status" value="1"/>
</dbReference>
<gene>
    <name evidence="7" type="ORF">PV11_07200</name>
</gene>
<protein>
    <recommendedName>
        <fullName evidence="9">Transcription factor domain-containing protein</fullName>
    </recommendedName>
</protein>
<evidence type="ECO:0000256" key="4">
    <source>
        <dbReference type="ARBA" id="ARBA00023125"/>
    </source>
</evidence>
<evidence type="ECO:0000256" key="5">
    <source>
        <dbReference type="ARBA" id="ARBA00023163"/>
    </source>
</evidence>
<keyword evidence="6" id="KW-0539">Nucleus</keyword>
<dbReference type="EMBL" id="KN846953">
    <property type="protein sequence ID" value="KIV79652.1"/>
    <property type="molecule type" value="Genomic_DNA"/>
</dbReference>
<evidence type="ECO:0000313" key="8">
    <source>
        <dbReference type="Proteomes" id="UP000053599"/>
    </source>
</evidence>
<sequence length="610" mass="68854">MDTGRKCDGYAVRGSPENDARAATTITLRSPTACAGMHGDRAIDTVDLTIEPLADAMESPSHSDRTAFDTSFDFASEVFRATTFDPDTWLTDVLQEHHTTSASSCGARDFALDTPNKDHKMARQNAAHGWSRGSLASRDFLQRPLSSRPGCSDLESYCFDHFQHVTAPQLVSYFDNCVWRRFVKRAALGHPVVRQAAIACGAAHRRYNLGISREAFEFCGHSLRTYTTALRCLKQMEREASPYDHDAMMTSWTLLGLFEGLQDNDERCVEKFDRALQLLRPPNLTLLHSESRPCEFLTRPNRFIVLLHRVSCRAIQLFGSSRHPLTYPDEGGVLPPLPDFFEDLEQAMDFLLTDVEWILNSSARLKENPEARTEAQSVHVKRLSDWSTAYMSTVQRLSCRTTKQKQACMLMKLLRNATYLLLYMVFFIQIDKYLPPLPPLDEDADRDPDQDQDLLLATRLLSKYCHKRLNPRENLSKINTLIEGILDDNGIFSNAACQNMSGDYTGGSQSPHNNNESASLVTPTGVSSSIISSSSNDSWELLGLYALAEKLSNIETRATLSAFSTLLPEALDRGYSDVVCLIESRRILLRYFRINEHDSSVCRVQEWWVF</sequence>
<dbReference type="InterPro" id="IPR052360">
    <property type="entry name" value="Transcr_Regulatory_Proteins"/>
</dbReference>
<dbReference type="GO" id="GO:0003677">
    <property type="term" value="F:DNA binding"/>
    <property type="evidence" value="ECO:0007669"/>
    <property type="project" value="UniProtKB-KW"/>
</dbReference>
<evidence type="ECO:0008006" key="9">
    <source>
        <dbReference type="Google" id="ProtNLM"/>
    </source>
</evidence>
<organism evidence="7 8">
    <name type="scientific">Exophiala sideris</name>
    <dbReference type="NCBI Taxonomy" id="1016849"/>
    <lineage>
        <taxon>Eukaryota</taxon>
        <taxon>Fungi</taxon>
        <taxon>Dikarya</taxon>
        <taxon>Ascomycota</taxon>
        <taxon>Pezizomycotina</taxon>
        <taxon>Eurotiomycetes</taxon>
        <taxon>Chaetothyriomycetidae</taxon>
        <taxon>Chaetothyriales</taxon>
        <taxon>Herpotrichiellaceae</taxon>
        <taxon>Exophiala</taxon>
    </lineage>
</organism>
<name>A0A0D1Y9N2_9EURO</name>
<evidence type="ECO:0000313" key="7">
    <source>
        <dbReference type="EMBL" id="KIV79652.1"/>
    </source>
</evidence>
<dbReference type="HOGENOM" id="CLU_011409_2_2_1"/>
<dbReference type="OrthoDB" id="2593732at2759"/>
<dbReference type="GO" id="GO:0046872">
    <property type="term" value="F:metal ion binding"/>
    <property type="evidence" value="ECO:0007669"/>
    <property type="project" value="UniProtKB-KW"/>
</dbReference>
<keyword evidence="2" id="KW-0862">Zinc</keyword>
<evidence type="ECO:0000256" key="1">
    <source>
        <dbReference type="ARBA" id="ARBA00022723"/>
    </source>
</evidence>
<evidence type="ECO:0000256" key="3">
    <source>
        <dbReference type="ARBA" id="ARBA00023015"/>
    </source>
</evidence>
<dbReference type="AlphaFoldDB" id="A0A0D1Y9N2"/>
<keyword evidence="1" id="KW-0479">Metal-binding</keyword>
<dbReference type="PANTHER" id="PTHR36206">
    <property type="entry name" value="ASPERCRYPTIN BIOSYNTHESIS CLUSTER-SPECIFIC TRANSCRIPTION REGULATOR ATNN-RELATED"/>
    <property type="match status" value="1"/>
</dbReference>